<evidence type="ECO:0000313" key="2">
    <source>
        <dbReference type="Proteomes" id="UP001142372"/>
    </source>
</evidence>
<protein>
    <submittedName>
        <fullName evidence="1">Uncharacterized protein</fullName>
    </submittedName>
</protein>
<accession>A0A9W6H5V7</accession>
<organism evidence="1 2">
    <name type="scientific">Leifsonia poae</name>
    <dbReference type="NCBI Taxonomy" id="110933"/>
    <lineage>
        <taxon>Bacteria</taxon>
        <taxon>Bacillati</taxon>
        <taxon>Actinomycetota</taxon>
        <taxon>Actinomycetes</taxon>
        <taxon>Micrococcales</taxon>
        <taxon>Microbacteriaceae</taxon>
        <taxon>Leifsonia</taxon>
    </lineage>
</organism>
<reference evidence="1" key="1">
    <citation type="journal article" date="2014" name="Int. J. Syst. Evol. Microbiol.">
        <title>Complete genome sequence of Corynebacterium casei LMG S-19264T (=DSM 44701T), isolated from a smear-ripened cheese.</title>
        <authorList>
            <consortium name="US DOE Joint Genome Institute (JGI-PGF)"/>
            <person name="Walter F."/>
            <person name="Albersmeier A."/>
            <person name="Kalinowski J."/>
            <person name="Ruckert C."/>
        </authorList>
    </citation>
    <scope>NUCLEOTIDE SEQUENCE</scope>
    <source>
        <strain evidence="1">VKM Ac-1401</strain>
    </source>
</reference>
<proteinExistence type="predicted"/>
<evidence type="ECO:0000313" key="1">
    <source>
        <dbReference type="EMBL" id="GLJ74449.1"/>
    </source>
</evidence>
<gene>
    <name evidence="1" type="ORF">GCM10017584_00220</name>
</gene>
<comment type="caution">
    <text evidence="1">The sequence shown here is derived from an EMBL/GenBank/DDBJ whole genome shotgun (WGS) entry which is preliminary data.</text>
</comment>
<reference evidence="1" key="2">
    <citation type="submission" date="2023-01" db="EMBL/GenBank/DDBJ databases">
        <authorList>
            <person name="Sun Q."/>
            <person name="Evtushenko L."/>
        </authorList>
    </citation>
    <scope>NUCLEOTIDE SEQUENCE</scope>
    <source>
        <strain evidence="1">VKM Ac-1401</strain>
    </source>
</reference>
<dbReference type="Proteomes" id="UP001142372">
    <property type="component" value="Unassembled WGS sequence"/>
</dbReference>
<name>A0A9W6H5V7_9MICO</name>
<dbReference type="EMBL" id="BSEN01000001">
    <property type="protein sequence ID" value="GLJ74449.1"/>
    <property type="molecule type" value="Genomic_DNA"/>
</dbReference>
<dbReference type="AlphaFoldDB" id="A0A9W6H5V7"/>
<sequence>MASSGEAATGAGVAVTVAVAVAVTVTVGAGDGDAAGDPAHPASDRPATITAAPATLRMMMETRCLMASPELELVHEEVRSVQHCRV</sequence>
<keyword evidence="2" id="KW-1185">Reference proteome</keyword>